<dbReference type="PROSITE" id="PS50943">
    <property type="entry name" value="HTH_CROC1"/>
    <property type="match status" value="1"/>
</dbReference>
<gene>
    <name evidence="2" type="ORF">FHS44_006155</name>
</gene>
<protein>
    <submittedName>
        <fullName evidence="2">Tetratricopeptide (TPR) repeat protein</fullName>
    </submittedName>
</protein>
<accession>A0A7W7VQY0</accession>
<keyword evidence="3" id="KW-1185">Reference proteome</keyword>
<dbReference type="AlphaFoldDB" id="A0A7W7VQY0"/>
<name>A0A7W7VQY0_9ACTN</name>
<dbReference type="Proteomes" id="UP000552644">
    <property type="component" value="Unassembled WGS sequence"/>
</dbReference>
<dbReference type="InterPro" id="IPR019734">
    <property type="entry name" value="TPR_rpt"/>
</dbReference>
<organism evidence="2 3">
    <name type="scientific">Streptosporangium saharense</name>
    <dbReference type="NCBI Taxonomy" id="1706840"/>
    <lineage>
        <taxon>Bacteria</taxon>
        <taxon>Bacillati</taxon>
        <taxon>Actinomycetota</taxon>
        <taxon>Actinomycetes</taxon>
        <taxon>Streptosporangiales</taxon>
        <taxon>Streptosporangiaceae</taxon>
        <taxon>Streptosporangium</taxon>
    </lineage>
</organism>
<dbReference type="RefSeq" id="WP_221461484.1">
    <property type="nucleotide sequence ID" value="NZ_JACHJP010000008.1"/>
</dbReference>
<feature type="domain" description="HTH cro/C1-type" evidence="1">
    <location>
        <begin position="47"/>
        <end position="76"/>
    </location>
</feature>
<evidence type="ECO:0000313" key="2">
    <source>
        <dbReference type="EMBL" id="MBB4919019.1"/>
    </source>
</evidence>
<dbReference type="SUPFAM" id="SSF48452">
    <property type="entry name" value="TPR-like"/>
    <property type="match status" value="1"/>
</dbReference>
<dbReference type="SMART" id="SM00028">
    <property type="entry name" value="TPR"/>
    <property type="match status" value="4"/>
</dbReference>
<dbReference type="InterPro" id="IPR011990">
    <property type="entry name" value="TPR-like_helical_dom_sf"/>
</dbReference>
<dbReference type="EMBL" id="JACHJP010000008">
    <property type="protein sequence ID" value="MBB4919019.1"/>
    <property type="molecule type" value="Genomic_DNA"/>
</dbReference>
<dbReference type="InterPro" id="IPR001387">
    <property type="entry name" value="Cro/C1-type_HTH"/>
</dbReference>
<sequence length="450" mass="48643">MNVTVDRHPLATLLDRNRWTAVMFLKRVSDRHRAREGSATATRKEKVSRWTSGSITPEITVQEAMADVLGVDPQEVRRRGWPDWLFLAFDDDHTILESPWTPAGTVQALESVGGPVDRRGFLVASSGALAAMVAQWATAPHSAATSTSGRRIGQQVVTLFDTRLDALRHLDDQVGSGQAYDAATAELRLITRILREASYSDNTGRSLYTLAAEASQLAGWCAYDSGHTATAERHFITAVRASASSGNDTAGASALAFWANLRYTNGDPRGALDLINGALASTRNITSPRVLAMLHARQARAHSKAGETAAAYRAVDAALDAYDRAGPASEDLPAMYWVTAGELHQVAASSALSLGEPHRALRHFDAAMSHHDPYDTEKEARGTAIYLARRAEAHLALGDIDAALESAHQVLEHMSGVDSALSSSTLTELRDQLRTHRHIRAVQDFLGLTA</sequence>
<dbReference type="Gene3D" id="1.25.40.10">
    <property type="entry name" value="Tetratricopeptide repeat domain"/>
    <property type="match status" value="1"/>
</dbReference>
<evidence type="ECO:0000259" key="1">
    <source>
        <dbReference type="PROSITE" id="PS50943"/>
    </source>
</evidence>
<proteinExistence type="predicted"/>
<reference evidence="2 3" key="1">
    <citation type="submission" date="2020-08" db="EMBL/GenBank/DDBJ databases">
        <title>Genomic Encyclopedia of Type Strains, Phase III (KMG-III): the genomes of soil and plant-associated and newly described type strains.</title>
        <authorList>
            <person name="Whitman W."/>
        </authorList>
    </citation>
    <scope>NUCLEOTIDE SEQUENCE [LARGE SCALE GENOMIC DNA]</scope>
    <source>
        <strain evidence="2 3">CECT 8840</strain>
    </source>
</reference>
<evidence type="ECO:0000313" key="3">
    <source>
        <dbReference type="Proteomes" id="UP000552644"/>
    </source>
</evidence>
<comment type="caution">
    <text evidence="2">The sequence shown here is derived from an EMBL/GenBank/DDBJ whole genome shotgun (WGS) entry which is preliminary data.</text>
</comment>